<evidence type="ECO:0000313" key="2">
    <source>
        <dbReference type="EMBL" id="PZQ83959.1"/>
    </source>
</evidence>
<organism evidence="2 3">
    <name type="scientific">Acinetobacter johnsonii</name>
    <dbReference type="NCBI Taxonomy" id="40214"/>
    <lineage>
        <taxon>Bacteria</taxon>
        <taxon>Pseudomonadati</taxon>
        <taxon>Pseudomonadota</taxon>
        <taxon>Gammaproteobacteria</taxon>
        <taxon>Moraxellales</taxon>
        <taxon>Moraxellaceae</taxon>
        <taxon>Acinetobacter</taxon>
    </lineage>
</organism>
<gene>
    <name evidence="2" type="ORF">DI542_17900</name>
</gene>
<accession>A0A2W5R5J6</accession>
<protein>
    <submittedName>
        <fullName evidence="2">Uncharacterized protein</fullName>
    </submittedName>
</protein>
<feature type="coiled-coil region" evidence="1">
    <location>
        <begin position="102"/>
        <end position="138"/>
    </location>
</feature>
<evidence type="ECO:0000256" key="1">
    <source>
        <dbReference type="SAM" id="Coils"/>
    </source>
</evidence>
<reference evidence="2 3" key="1">
    <citation type="submission" date="2017-11" db="EMBL/GenBank/DDBJ databases">
        <title>Infants hospitalized years apart are colonized by the same room-sourced microbial strains.</title>
        <authorList>
            <person name="Brooks B."/>
            <person name="Olm M.R."/>
            <person name="Firek B.A."/>
            <person name="Baker R."/>
            <person name="Thomas B.C."/>
            <person name="Morowitz M.J."/>
            <person name="Banfield J.F."/>
        </authorList>
    </citation>
    <scope>NUCLEOTIDE SEQUENCE [LARGE SCALE GENOMIC DNA]</scope>
    <source>
        <strain evidence="2">S2_003_000_R3_20</strain>
    </source>
</reference>
<dbReference type="Proteomes" id="UP000249282">
    <property type="component" value="Unassembled WGS sequence"/>
</dbReference>
<evidence type="ECO:0000313" key="3">
    <source>
        <dbReference type="Proteomes" id="UP000249282"/>
    </source>
</evidence>
<dbReference type="EMBL" id="QFQJ01000178">
    <property type="protein sequence ID" value="PZQ83959.1"/>
    <property type="molecule type" value="Genomic_DNA"/>
</dbReference>
<sequence length="140" mass="16171">MIEIKLSGINLESFKSFQEQDFSSENLMKINMIPRHNPVRDPNSPNRITFNDSAHYDALLYITTIAKDVCYDLFIAWLLSKIQDGEVTRSFKIGDSPVLEELSKLSLETLAEEEQLKKAEIKLKRLLIEAEINKLEKLKE</sequence>
<dbReference type="AlphaFoldDB" id="A0A2W5R5J6"/>
<proteinExistence type="predicted"/>
<keyword evidence="1" id="KW-0175">Coiled coil</keyword>
<comment type="caution">
    <text evidence="2">The sequence shown here is derived from an EMBL/GenBank/DDBJ whole genome shotgun (WGS) entry which is preliminary data.</text>
</comment>
<name>A0A2W5R5J6_ACIJO</name>